<evidence type="ECO:0000313" key="1">
    <source>
        <dbReference type="EMBL" id="MEZ0453907.1"/>
    </source>
</evidence>
<evidence type="ECO:0000313" key="2">
    <source>
        <dbReference type="Proteomes" id="UP001566204"/>
    </source>
</evidence>
<proteinExistence type="predicted"/>
<sequence>MYSCSWLEIKVYLQLQRGFDVASDAVHNTFGDRWDALDTLAATCFGNLYFPNGLWAARAKENIRRQGLPMRVKVVTKFICLHSINSSGAPLS</sequence>
<dbReference type="Proteomes" id="UP001566204">
    <property type="component" value="Unassembled WGS sequence"/>
</dbReference>
<organism evidence="1 2">
    <name type="scientific">Sphingobacterium thalpophilum</name>
    <dbReference type="NCBI Taxonomy" id="259"/>
    <lineage>
        <taxon>Bacteria</taxon>
        <taxon>Pseudomonadati</taxon>
        <taxon>Bacteroidota</taxon>
        <taxon>Sphingobacteriia</taxon>
        <taxon>Sphingobacteriales</taxon>
        <taxon>Sphingobacteriaceae</taxon>
        <taxon>Sphingobacterium</taxon>
    </lineage>
</organism>
<protein>
    <submittedName>
        <fullName evidence="1">Uncharacterized protein</fullName>
    </submittedName>
</protein>
<gene>
    <name evidence="1" type="ORF">ABTW24_20110</name>
</gene>
<dbReference type="RefSeq" id="WP_370482639.1">
    <property type="nucleotide sequence ID" value="NZ_JBEOQA010000002.1"/>
</dbReference>
<accession>A0ABV4HHY0</accession>
<reference evidence="1 2" key="1">
    <citation type="submission" date="2024-06" db="EMBL/GenBank/DDBJ databases">
        <title>Soil Sphingobacterium thalpophilum.</title>
        <authorList>
            <person name="Yang J."/>
            <person name="Li J."/>
        </authorList>
    </citation>
    <scope>NUCLEOTIDE SEQUENCE [LARGE SCALE GENOMIC DNA]</scope>
    <source>
        <strain evidence="1 2">22g91tb</strain>
    </source>
</reference>
<comment type="caution">
    <text evidence="1">The sequence shown here is derived from an EMBL/GenBank/DDBJ whole genome shotgun (WGS) entry which is preliminary data.</text>
</comment>
<keyword evidence="2" id="KW-1185">Reference proteome</keyword>
<dbReference type="EMBL" id="JBEOQB010000006">
    <property type="protein sequence ID" value="MEZ0453907.1"/>
    <property type="molecule type" value="Genomic_DNA"/>
</dbReference>
<name>A0ABV4HHY0_9SPHI</name>